<dbReference type="Proteomes" id="UP001070176">
    <property type="component" value="Unassembled WGS sequence"/>
</dbReference>
<protein>
    <submittedName>
        <fullName evidence="1">Uncharacterized protein</fullName>
    </submittedName>
</protein>
<dbReference type="EMBL" id="JAOVZV010000008">
    <property type="protein sequence ID" value="MCX8532681.1"/>
    <property type="molecule type" value="Genomic_DNA"/>
</dbReference>
<gene>
    <name evidence="1" type="ORF">OEA66_09975</name>
</gene>
<organism evidence="1 2">
    <name type="scientific">Chryseobacterium luquanense</name>
    <dbReference type="NCBI Taxonomy" id="2983766"/>
    <lineage>
        <taxon>Bacteria</taxon>
        <taxon>Pseudomonadati</taxon>
        <taxon>Bacteroidota</taxon>
        <taxon>Flavobacteriia</taxon>
        <taxon>Flavobacteriales</taxon>
        <taxon>Weeksellaceae</taxon>
        <taxon>Chryseobacterium group</taxon>
        <taxon>Chryseobacterium</taxon>
    </lineage>
</organism>
<sequence length="125" mass="14955">MKKGEIYRLREEFKKHYNTESFNHPFVFWENEGININGIMITCSSIPKYSNKEFEEYHFEKGYEIGFGKSDKYPKSYFAPLYLLKKVKFDHLEKVGKLTQGGINHLEIAKDDLEYTDWETHMLKD</sequence>
<proteinExistence type="predicted"/>
<reference evidence="1" key="1">
    <citation type="submission" date="2022-10" db="EMBL/GenBank/DDBJ databases">
        <title>Chryseobacterium sp. nov., a novel bacterial species.</title>
        <authorList>
            <person name="Cao Y."/>
        </authorList>
    </citation>
    <scope>NUCLEOTIDE SEQUENCE</scope>
    <source>
        <strain evidence="1">KC 927</strain>
    </source>
</reference>
<evidence type="ECO:0000313" key="2">
    <source>
        <dbReference type="Proteomes" id="UP001070176"/>
    </source>
</evidence>
<comment type="caution">
    <text evidence="1">The sequence shown here is derived from an EMBL/GenBank/DDBJ whole genome shotgun (WGS) entry which is preliminary data.</text>
</comment>
<dbReference type="RefSeq" id="WP_267281230.1">
    <property type="nucleotide sequence ID" value="NZ_JAOVZV010000008.1"/>
</dbReference>
<name>A0ABT3Y3M5_9FLAO</name>
<evidence type="ECO:0000313" key="1">
    <source>
        <dbReference type="EMBL" id="MCX8532681.1"/>
    </source>
</evidence>
<keyword evidence="2" id="KW-1185">Reference proteome</keyword>
<accession>A0ABT3Y3M5</accession>